<evidence type="ECO:0000256" key="1">
    <source>
        <dbReference type="SAM" id="MobiDB-lite"/>
    </source>
</evidence>
<dbReference type="EMBL" id="CAWUFR010000209">
    <property type="protein sequence ID" value="CAK6972680.1"/>
    <property type="molecule type" value="Genomic_DNA"/>
</dbReference>
<protein>
    <submittedName>
        <fullName evidence="3">Uncharacterized protein LOC124060169</fullName>
    </submittedName>
</protein>
<reference evidence="3 4" key="1">
    <citation type="submission" date="2024-01" db="EMBL/GenBank/DDBJ databases">
        <authorList>
            <person name="Alioto T."/>
            <person name="Alioto T."/>
            <person name="Gomez Garrido J."/>
        </authorList>
    </citation>
    <scope>NUCLEOTIDE SEQUENCE [LARGE SCALE GENOMIC DNA]</scope>
</reference>
<keyword evidence="2" id="KW-0812">Transmembrane</keyword>
<comment type="caution">
    <text evidence="3">The sequence shown here is derived from an EMBL/GenBank/DDBJ whole genome shotgun (WGS) entry which is preliminary data.</text>
</comment>
<evidence type="ECO:0000313" key="4">
    <source>
        <dbReference type="Proteomes" id="UP001314229"/>
    </source>
</evidence>
<feature type="region of interest" description="Disordered" evidence="1">
    <location>
        <begin position="1"/>
        <end position="50"/>
    </location>
</feature>
<dbReference type="AlphaFoldDB" id="A0AAV1PMN2"/>
<sequence length="215" mass="23118">MVGKTNMILPAPAPPAAPVAPVARAPPAPVARASPALPATQPAAQPAPPVVLEVPDPHPPAFATTIKADGQDPLRILVALLTVKVLTKCRALQSQNKADWVPHANRLIDQTMQGLSVNEDFCPDAKSTTELCRAVIKDLQTEFSGRRLMESVVLLQDPVVDRAIVRSLQTHIRDCSARLEKNQMDSSESCRDAVILMLISAVTVTMMFVLSLVLI</sequence>
<keyword evidence="2" id="KW-1133">Transmembrane helix</keyword>
<dbReference type="Proteomes" id="UP001314229">
    <property type="component" value="Unassembled WGS sequence"/>
</dbReference>
<keyword evidence="4" id="KW-1185">Reference proteome</keyword>
<organism evidence="3 4">
    <name type="scientific">Scomber scombrus</name>
    <name type="common">Atlantic mackerel</name>
    <name type="synonym">Scomber vernalis</name>
    <dbReference type="NCBI Taxonomy" id="13677"/>
    <lineage>
        <taxon>Eukaryota</taxon>
        <taxon>Metazoa</taxon>
        <taxon>Chordata</taxon>
        <taxon>Craniata</taxon>
        <taxon>Vertebrata</taxon>
        <taxon>Euteleostomi</taxon>
        <taxon>Actinopterygii</taxon>
        <taxon>Neopterygii</taxon>
        <taxon>Teleostei</taxon>
        <taxon>Neoteleostei</taxon>
        <taxon>Acanthomorphata</taxon>
        <taxon>Pelagiaria</taxon>
        <taxon>Scombriformes</taxon>
        <taxon>Scombridae</taxon>
        <taxon>Scomber</taxon>
    </lineage>
</organism>
<feature type="compositionally biased region" description="Pro residues" evidence="1">
    <location>
        <begin position="11"/>
        <end position="29"/>
    </location>
</feature>
<feature type="compositionally biased region" description="Low complexity" evidence="1">
    <location>
        <begin position="30"/>
        <end position="44"/>
    </location>
</feature>
<accession>A0AAV1PMN2</accession>
<evidence type="ECO:0000313" key="3">
    <source>
        <dbReference type="EMBL" id="CAK6972680.1"/>
    </source>
</evidence>
<name>A0AAV1PMN2_SCOSC</name>
<gene>
    <name evidence="3" type="ORF">FSCOSCO3_A009033</name>
</gene>
<feature type="transmembrane region" description="Helical" evidence="2">
    <location>
        <begin position="193"/>
        <end position="214"/>
    </location>
</feature>
<proteinExistence type="predicted"/>
<evidence type="ECO:0000256" key="2">
    <source>
        <dbReference type="SAM" id="Phobius"/>
    </source>
</evidence>
<keyword evidence="2" id="KW-0472">Membrane</keyword>